<dbReference type="EMBL" id="RJJD01000003">
    <property type="protein sequence ID" value="RNI29031.1"/>
    <property type="molecule type" value="Genomic_DNA"/>
</dbReference>
<evidence type="ECO:0000313" key="3">
    <source>
        <dbReference type="Proteomes" id="UP000272117"/>
    </source>
</evidence>
<keyword evidence="3" id="KW-1185">Reference proteome</keyword>
<keyword evidence="2" id="KW-0378">Hydrolase</keyword>
<evidence type="ECO:0000256" key="1">
    <source>
        <dbReference type="SAM" id="SignalP"/>
    </source>
</evidence>
<dbReference type="SUPFAM" id="SSF56281">
    <property type="entry name" value="Metallo-hydrolase/oxidoreductase"/>
    <property type="match status" value="1"/>
</dbReference>
<gene>
    <name evidence="2" type="ORF">EFB08_06255</name>
</gene>
<feature type="chain" id="PRO_5018242809" evidence="1">
    <location>
        <begin position="19"/>
        <end position="252"/>
    </location>
</feature>
<reference evidence="2 3" key="1">
    <citation type="submission" date="2018-11" db="EMBL/GenBank/DDBJ databases">
        <title>Rufibacter latericius sp. nov., isolated from water in Baiyang Lake.</title>
        <authorList>
            <person name="Yang Y."/>
        </authorList>
    </citation>
    <scope>NUCLEOTIDE SEQUENCE [LARGE SCALE GENOMIC DNA]</scope>
    <source>
        <strain evidence="2 3">R-22-1c-1</strain>
    </source>
</reference>
<sequence>MKKLLLLLFSIGTFQVGAQNLPQPDRIKTEKGDLVVQPVTHGSVVLQWNGKTIWVDPYGGAALFTNLAKPDLILITDIHPDHLDTKTLQALPTTTAMVVAPQAVVDQLPEAMKAKAVVLKNGAKTQQLGVDIEAIPMYNLPESADAMHTKGRGNGYVLRMGNKNVYLSGDTEDIPEMRALKNIDVAFVCMNLPYTMDVNQAASAVLEFKPKVVYPYHYRGKEGLSDVNAFKAQVEAGKKQIEVRLREWYPKS</sequence>
<dbReference type="PANTHER" id="PTHR43546">
    <property type="entry name" value="UPF0173 METAL-DEPENDENT HYDROLASE MJ1163-RELATED"/>
    <property type="match status" value="1"/>
</dbReference>
<dbReference type="AlphaFoldDB" id="A0A3M9MU33"/>
<dbReference type="RefSeq" id="WP_123126088.1">
    <property type="nucleotide sequence ID" value="NZ_RJJD01000003.1"/>
</dbReference>
<dbReference type="Proteomes" id="UP000272117">
    <property type="component" value="Unassembled WGS sequence"/>
</dbReference>
<feature type="signal peptide" evidence="1">
    <location>
        <begin position="1"/>
        <end position="18"/>
    </location>
</feature>
<proteinExistence type="predicted"/>
<name>A0A3M9MU33_9BACT</name>
<dbReference type="InterPro" id="IPR050114">
    <property type="entry name" value="UPF0173_UPF0282_UlaG_hydrolase"/>
</dbReference>
<dbReference type="InterPro" id="IPR036866">
    <property type="entry name" value="RibonucZ/Hydroxyglut_hydro"/>
</dbReference>
<comment type="caution">
    <text evidence="2">The sequence shown here is derived from an EMBL/GenBank/DDBJ whole genome shotgun (WGS) entry which is preliminary data.</text>
</comment>
<keyword evidence="1" id="KW-0732">Signal</keyword>
<organism evidence="2 3">
    <name type="scientific">Rufibacter latericius</name>
    <dbReference type="NCBI Taxonomy" id="2487040"/>
    <lineage>
        <taxon>Bacteria</taxon>
        <taxon>Pseudomonadati</taxon>
        <taxon>Bacteroidota</taxon>
        <taxon>Cytophagia</taxon>
        <taxon>Cytophagales</taxon>
        <taxon>Hymenobacteraceae</taxon>
        <taxon>Rufibacter</taxon>
    </lineage>
</organism>
<protein>
    <submittedName>
        <fullName evidence="2">MBL fold metallo-hydrolase</fullName>
    </submittedName>
</protein>
<dbReference type="PANTHER" id="PTHR43546:SF3">
    <property type="entry name" value="UPF0173 METAL-DEPENDENT HYDROLASE MJ1163"/>
    <property type="match status" value="1"/>
</dbReference>
<dbReference type="Gene3D" id="3.60.15.10">
    <property type="entry name" value="Ribonuclease Z/Hydroxyacylglutathione hydrolase-like"/>
    <property type="match status" value="1"/>
</dbReference>
<accession>A0A3M9MU33</accession>
<dbReference type="Pfam" id="PF13483">
    <property type="entry name" value="Lactamase_B_3"/>
    <property type="match status" value="1"/>
</dbReference>
<evidence type="ECO:0000313" key="2">
    <source>
        <dbReference type="EMBL" id="RNI29031.1"/>
    </source>
</evidence>
<dbReference type="OrthoDB" id="9789133at2"/>
<dbReference type="GO" id="GO:0016787">
    <property type="term" value="F:hydrolase activity"/>
    <property type="evidence" value="ECO:0007669"/>
    <property type="project" value="UniProtKB-KW"/>
</dbReference>